<keyword evidence="9" id="KW-0012">Acyltransferase</keyword>
<keyword evidence="6" id="KW-0808">Transferase</keyword>
<feature type="compositionally biased region" description="Basic and acidic residues" evidence="11">
    <location>
        <begin position="1"/>
        <end position="18"/>
    </location>
</feature>
<evidence type="ECO:0000256" key="9">
    <source>
        <dbReference type="ARBA" id="ARBA00023315"/>
    </source>
</evidence>
<evidence type="ECO:0000256" key="4">
    <source>
        <dbReference type="ARBA" id="ARBA00013244"/>
    </source>
</evidence>
<evidence type="ECO:0000259" key="13">
    <source>
        <dbReference type="Pfam" id="PF06974"/>
    </source>
</evidence>
<reference evidence="14 15" key="1">
    <citation type="submission" date="2024-09" db="EMBL/GenBank/DDBJ databases">
        <authorList>
            <person name="Sun Q."/>
            <person name="Mori K."/>
        </authorList>
    </citation>
    <scope>NUCLEOTIDE SEQUENCE [LARGE SCALE GENOMIC DNA]</scope>
    <source>
        <strain evidence="14 15">TBRC 7907</strain>
    </source>
</reference>
<keyword evidence="7" id="KW-0319">Glycerol metabolism</keyword>
<comment type="pathway">
    <text evidence="2">Lipid metabolism.</text>
</comment>
<dbReference type="Pfam" id="PF03007">
    <property type="entry name" value="WS_DGAT_cat"/>
    <property type="match status" value="1"/>
</dbReference>
<name>A0ABV5ZZ95_9PSEU</name>
<keyword evidence="15" id="KW-1185">Reference proteome</keyword>
<evidence type="ECO:0000313" key="15">
    <source>
        <dbReference type="Proteomes" id="UP001589693"/>
    </source>
</evidence>
<comment type="pathway">
    <text evidence="1">Glycerolipid metabolism; triacylglycerol biosynthesis.</text>
</comment>
<dbReference type="InterPro" id="IPR045034">
    <property type="entry name" value="O-acyltransferase_WSD1-like"/>
</dbReference>
<proteinExistence type="inferred from homology"/>
<dbReference type="Pfam" id="PF06974">
    <property type="entry name" value="WS_DGAT_C"/>
    <property type="match status" value="1"/>
</dbReference>
<gene>
    <name evidence="14" type="ORF">ACFFQA_17415</name>
</gene>
<keyword evidence="5" id="KW-0444">Lipid biosynthesis</keyword>
<feature type="region of interest" description="Disordered" evidence="11">
    <location>
        <begin position="1"/>
        <end position="20"/>
    </location>
</feature>
<evidence type="ECO:0000256" key="6">
    <source>
        <dbReference type="ARBA" id="ARBA00022679"/>
    </source>
</evidence>
<evidence type="ECO:0000256" key="8">
    <source>
        <dbReference type="ARBA" id="ARBA00023098"/>
    </source>
</evidence>
<dbReference type="PANTHER" id="PTHR31650">
    <property type="entry name" value="O-ACYLTRANSFERASE (WSD1-LIKE) FAMILY PROTEIN"/>
    <property type="match status" value="1"/>
</dbReference>
<accession>A0ABV5ZZ95</accession>
<comment type="caution">
    <text evidence="14">The sequence shown here is derived from an EMBL/GenBank/DDBJ whole genome shotgun (WGS) entry which is preliminary data.</text>
</comment>
<dbReference type="Gene3D" id="3.30.559.10">
    <property type="entry name" value="Chloramphenicol acetyltransferase-like domain"/>
    <property type="match status" value="1"/>
</dbReference>
<keyword evidence="8" id="KW-0443">Lipid metabolism</keyword>
<sequence>MLTDRVQTHADERPRHSADASARLNGLECALLSHEARYRTGNLSVGAMGRVEGRPPTLEDFREALRPGLRARSRLRLAVSTEDTGSWRHVAELDVHGHVRQWVCPTGTELRTAVEQIMSARLRTDRPLWEVWLIRGYSRDEWAVVFKAHHALLDGASVVQVLAELFDTGGDVHIPAQRGKHHLPEEEPPRQVRGSLRRLGRYFPLARRAFTCAEGSGERRFHWAQVDRSRLERAAARHGVSVDDVFLAALTTAVREWRHTPWDRGTPRPVWTLFGNRIAPPRVQLPCHDPDPVRRLDTIAKATQGIGDEPVSSEASSPWLATRAVATSFSTRHAALIASAVHGPEWEPGFHGARMRELVPLGPLPVGHWLGAYLVTHADRAGVGFVLDPSVRNGAELCRLWSLAFAELDGPLERLC</sequence>
<evidence type="ECO:0000256" key="11">
    <source>
        <dbReference type="SAM" id="MobiDB-lite"/>
    </source>
</evidence>
<dbReference type="InterPro" id="IPR023213">
    <property type="entry name" value="CAT-like_dom_sf"/>
</dbReference>
<comment type="catalytic activity">
    <reaction evidence="10">
        <text>an acyl-CoA + a 1,2-diacyl-sn-glycerol = a triacyl-sn-glycerol + CoA</text>
        <dbReference type="Rhea" id="RHEA:10868"/>
        <dbReference type="ChEBI" id="CHEBI:17815"/>
        <dbReference type="ChEBI" id="CHEBI:57287"/>
        <dbReference type="ChEBI" id="CHEBI:58342"/>
        <dbReference type="ChEBI" id="CHEBI:64615"/>
        <dbReference type="EC" id="2.3.1.20"/>
    </reaction>
</comment>
<evidence type="ECO:0000256" key="1">
    <source>
        <dbReference type="ARBA" id="ARBA00004771"/>
    </source>
</evidence>
<dbReference type="RefSeq" id="WP_377853016.1">
    <property type="nucleotide sequence ID" value="NZ_JBHLZU010000014.1"/>
</dbReference>
<feature type="domain" description="O-acyltransferase WSD1-like N-terminal" evidence="12">
    <location>
        <begin position="57"/>
        <end position="192"/>
    </location>
</feature>
<organism evidence="14 15">
    <name type="scientific">Allokutzneria oryzae</name>
    <dbReference type="NCBI Taxonomy" id="1378989"/>
    <lineage>
        <taxon>Bacteria</taxon>
        <taxon>Bacillati</taxon>
        <taxon>Actinomycetota</taxon>
        <taxon>Actinomycetes</taxon>
        <taxon>Pseudonocardiales</taxon>
        <taxon>Pseudonocardiaceae</taxon>
        <taxon>Allokutzneria</taxon>
    </lineage>
</organism>
<dbReference type="Proteomes" id="UP001589693">
    <property type="component" value="Unassembled WGS sequence"/>
</dbReference>
<evidence type="ECO:0000256" key="2">
    <source>
        <dbReference type="ARBA" id="ARBA00005189"/>
    </source>
</evidence>
<dbReference type="SUPFAM" id="SSF52777">
    <property type="entry name" value="CoA-dependent acyltransferases"/>
    <property type="match status" value="1"/>
</dbReference>
<dbReference type="EC" id="2.3.1.20" evidence="4"/>
<dbReference type="InterPro" id="IPR009721">
    <property type="entry name" value="O-acyltransferase_WSD1_C"/>
</dbReference>
<evidence type="ECO:0000313" key="14">
    <source>
        <dbReference type="EMBL" id="MFB9905715.1"/>
    </source>
</evidence>
<protein>
    <recommendedName>
        <fullName evidence="4">diacylglycerol O-acyltransferase</fullName>
        <ecNumber evidence="4">2.3.1.20</ecNumber>
    </recommendedName>
</protein>
<dbReference type="EMBL" id="JBHLZU010000014">
    <property type="protein sequence ID" value="MFB9905715.1"/>
    <property type="molecule type" value="Genomic_DNA"/>
</dbReference>
<evidence type="ECO:0000256" key="10">
    <source>
        <dbReference type="ARBA" id="ARBA00048109"/>
    </source>
</evidence>
<evidence type="ECO:0000256" key="5">
    <source>
        <dbReference type="ARBA" id="ARBA00022516"/>
    </source>
</evidence>
<dbReference type="PANTHER" id="PTHR31650:SF1">
    <property type="entry name" value="WAX ESTER SYNTHASE_DIACYLGLYCEROL ACYLTRANSFERASE 4-RELATED"/>
    <property type="match status" value="1"/>
</dbReference>
<evidence type="ECO:0000256" key="7">
    <source>
        <dbReference type="ARBA" id="ARBA00022798"/>
    </source>
</evidence>
<comment type="similarity">
    <text evidence="3">Belongs to the long-chain O-acyltransferase family.</text>
</comment>
<feature type="domain" description="O-acyltransferase WSD1 C-terminal" evidence="13">
    <location>
        <begin position="275"/>
        <end position="408"/>
    </location>
</feature>
<evidence type="ECO:0000256" key="3">
    <source>
        <dbReference type="ARBA" id="ARBA00009587"/>
    </source>
</evidence>
<dbReference type="InterPro" id="IPR004255">
    <property type="entry name" value="O-acyltransferase_WSD1_N"/>
</dbReference>
<evidence type="ECO:0000259" key="12">
    <source>
        <dbReference type="Pfam" id="PF03007"/>
    </source>
</evidence>